<organism evidence="2 3">
    <name type="scientific">Pseudomonas oryzihabitans</name>
    <dbReference type="NCBI Taxonomy" id="47885"/>
    <lineage>
        <taxon>Bacteria</taxon>
        <taxon>Pseudomonadati</taxon>
        <taxon>Pseudomonadota</taxon>
        <taxon>Gammaproteobacteria</taxon>
        <taxon>Pseudomonadales</taxon>
        <taxon>Pseudomonadaceae</taxon>
        <taxon>Pseudomonas</taxon>
    </lineage>
</organism>
<name>A0A1G5P5U9_9PSED</name>
<protein>
    <submittedName>
        <fullName evidence="2">Hypothetical membrane protein</fullName>
    </submittedName>
</protein>
<keyword evidence="1" id="KW-0472">Membrane</keyword>
<evidence type="ECO:0000313" key="3">
    <source>
        <dbReference type="Proteomes" id="UP000183046"/>
    </source>
</evidence>
<evidence type="ECO:0000313" key="2">
    <source>
        <dbReference type="EMBL" id="SCZ44894.1"/>
    </source>
</evidence>
<dbReference type="eggNOG" id="ENOG502ZA6M">
    <property type="taxonomic scope" value="Bacteria"/>
</dbReference>
<dbReference type="Pfam" id="PF06197">
    <property type="entry name" value="DUF998"/>
    <property type="match status" value="1"/>
</dbReference>
<dbReference type="Proteomes" id="UP000183046">
    <property type="component" value="Unassembled WGS sequence"/>
</dbReference>
<feature type="transmembrane region" description="Helical" evidence="1">
    <location>
        <begin position="92"/>
        <end position="110"/>
    </location>
</feature>
<keyword evidence="1" id="KW-1133">Transmembrane helix</keyword>
<evidence type="ECO:0000256" key="1">
    <source>
        <dbReference type="SAM" id="Phobius"/>
    </source>
</evidence>
<dbReference type="EMBL" id="FMWB01000009">
    <property type="protein sequence ID" value="SCZ44894.1"/>
    <property type="molecule type" value="Genomic_DNA"/>
</dbReference>
<gene>
    <name evidence="2" type="ORF">SAMN05216279_109229</name>
</gene>
<dbReference type="AlphaFoldDB" id="A0A1G5P5U9"/>
<comment type="caution">
    <text evidence="2">The sequence shown here is derived from an EMBL/GenBank/DDBJ whole genome shotgun (WGS) entry which is preliminary data.</text>
</comment>
<feature type="transmembrane region" description="Helical" evidence="1">
    <location>
        <begin position="14"/>
        <end position="40"/>
    </location>
</feature>
<keyword evidence="1" id="KW-0812">Transmembrane</keyword>
<sequence length="214" mass="22727">MMTRTSTLNRVDRVLLGLGLVIPVWLTIGVGLTALAYPGYSHVDHALSRLGAIDAPTQGFSAWINNLPLGVLFVLVALGLARRFRGSRLARLSAALILLHGLASFATGVFPCDQGCAPVQPSRSQTLHNLAGLVMFLSLTLASALWGWLGRRLLASPGFACFSILCTALALVTAALMAGAVTDGQGFGLYQRLNYATGVCWLAVLAWLARHERG</sequence>
<feature type="transmembrane region" description="Helical" evidence="1">
    <location>
        <begin position="193"/>
        <end position="209"/>
    </location>
</feature>
<feature type="transmembrane region" description="Helical" evidence="1">
    <location>
        <begin position="130"/>
        <end position="149"/>
    </location>
</feature>
<reference evidence="3" key="1">
    <citation type="submission" date="2016-10" db="EMBL/GenBank/DDBJ databases">
        <authorList>
            <person name="de Groot N.N."/>
        </authorList>
    </citation>
    <scope>NUCLEOTIDE SEQUENCE [LARGE SCALE GENOMIC DNA]</scope>
    <source>
        <strain evidence="3">DSM 15758</strain>
    </source>
</reference>
<feature type="transmembrane region" description="Helical" evidence="1">
    <location>
        <begin position="161"/>
        <end position="181"/>
    </location>
</feature>
<proteinExistence type="predicted"/>
<dbReference type="InterPro" id="IPR009339">
    <property type="entry name" value="DUF998"/>
</dbReference>
<feature type="transmembrane region" description="Helical" evidence="1">
    <location>
        <begin position="60"/>
        <end position="80"/>
    </location>
</feature>
<accession>A0A1G5P5U9</accession>